<sequence>MSARSNRQQCDRDAGETSARPYRPANSDSMDFGRPTASQPTTTNNLKNSASNSPTITIQGLKHKLAYNGFKIFYSDFDIFALSEIHNCSECELKSTLSVGRESCKSLNISLDQLLYQDVNKVFDNLKPDTSLRIPVNS</sequence>
<evidence type="ECO:0000313" key="3">
    <source>
        <dbReference type="Proteomes" id="UP000762676"/>
    </source>
</evidence>
<accession>A0AAV4HQF8</accession>
<reference evidence="2 3" key="1">
    <citation type="journal article" date="2021" name="Elife">
        <title>Chloroplast acquisition without the gene transfer in kleptoplastic sea slugs, Plakobranchus ocellatus.</title>
        <authorList>
            <person name="Maeda T."/>
            <person name="Takahashi S."/>
            <person name="Yoshida T."/>
            <person name="Shimamura S."/>
            <person name="Takaki Y."/>
            <person name="Nagai Y."/>
            <person name="Toyoda A."/>
            <person name="Suzuki Y."/>
            <person name="Arimoto A."/>
            <person name="Ishii H."/>
            <person name="Satoh N."/>
            <person name="Nishiyama T."/>
            <person name="Hasebe M."/>
            <person name="Maruyama T."/>
            <person name="Minagawa J."/>
            <person name="Obokata J."/>
            <person name="Shigenobu S."/>
        </authorList>
    </citation>
    <scope>NUCLEOTIDE SEQUENCE [LARGE SCALE GENOMIC DNA]</scope>
</reference>
<name>A0AAV4HQF8_9GAST</name>
<dbReference type="AlphaFoldDB" id="A0AAV4HQF8"/>
<evidence type="ECO:0000313" key="2">
    <source>
        <dbReference type="EMBL" id="GFS00393.1"/>
    </source>
</evidence>
<keyword evidence="3" id="KW-1185">Reference proteome</keyword>
<comment type="caution">
    <text evidence="2">The sequence shown here is derived from an EMBL/GenBank/DDBJ whole genome shotgun (WGS) entry which is preliminary data.</text>
</comment>
<feature type="region of interest" description="Disordered" evidence="1">
    <location>
        <begin position="1"/>
        <end position="53"/>
    </location>
</feature>
<gene>
    <name evidence="2" type="ORF">ElyMa_002813500</name>
</gene>
<protein>
    <submittedName>
        <fullName evidence="2">Uncharacterized protein</fullName>
    </submittedName>
</protein>
<dbReference type="EMBL" id="BMAT01005834">
    <property type="protein sequence ID" value="GFS00393.1"/>
    <property type="molecule type" value="Genomic_DNA"/>
</dbReference>
<evidence type="ECO:0000256" key="1">
    <source>
        <dbReference type="SAM" id="MobiDB-lite"/>
    </source>
</evidence>
<proteinExistence type="predicted"/>
<feature type="compositionally biased region" description="Polar residues" evidence="1">
    <location>
        <begin position="36"/>
        <end position="53"/>
    </location>
</feature>
<organism evidence="2 3">
    <name type="scientific">Elysia marginata</name>
    <dbReference type="NCBI Taxonomy" id="1093978"/>
    <lineage>
        <taxon>Eukaryota</taxon>
        <taxon>Metazoa</taxon>
        <taxon>Spiralia</taxon>
        <taxon>Lophotrochozoa</taxon>
        <taxon>Mollusca</taxon>
        <taxon>Gastropoda</taxon>
        <taxon>Heterobranchia</taxon>
        <taxon>Euthyneura</taxon>
        <taxon>Panpulmonata</taxon>
        <taxon>Sacoglossa</taxon>
        <taxon>Placobranchoidea</taxon>
        <taxon>Plakobranchidae</taxon>
        <taxon>Elysia</taxon>
    </lineage>
</organism>
<dbReference type="Proteomes" id="UP000762676">
    <property type="component" value="Unassembled WGS sequence"/>
</dbReference>